<dbReference type="EMBL" id="KK117069">
    <property type="protein sequence ID" value="KFM69444.1"/>
    <property type="molecule type" value="Genomic_DNA"/>
</dbReference>
<feature type="non-terminal residue" evidence="1">
    <location>
        <position position="59"/>
    </location>
</feature>
<dbReference type="AlphaFoldDB" id="A0A087TWF5"/>
<sequence length="59" mass="6974">MLKSLQNSKIERRVLIPDISCDSFVYVFVAVYTFKDKQVNIPIYVYMMNHTVLSFVLKK</sequence>
<dbReference type="Proteomes" id="UP000054359">
    <property type="component" value="Unassembled WGS sequence"/>
</dbReference>
<organism evidence="1 2">
    <name type="scientific">Stegodyphus mimosarum</name>
    <name type="common">African social velvet spider</name>
    <dbReference type="NCBI Taxonomy" id="407821"/>
    <lineage>
        <taxon>Eukaryota</taxon>
        <taxon>Metazoa</taxon>
        <taxon>Ecdysozoa</taxon>
        <taxon>Arthropoda</taxon>
        <taxon>Chelicerata</taxon>
        <taxon>Arachnida</taxon>
        <taxon>Araneae</taxon>
        <taxon>Araneomorphae</taxon>
        <taxon>Entelegynae</taxon>
        <taxon>Eresoidea</taxon>
        <taxon>Eresidae</taxon>
        <taxon>Stegodyphus</taxon>
    </lineage>
</organism>
<reference evidence="1 2" key="1">
    <citation type="submission" date="2013-11" db="EMBL/GenBank/DDBJ databases">
        <title>Genome sequencing of Stegodyphus mimosarum.</title>
        <authorList>
            <person name="Bechsgaard J."/>
        </authorList>
    </citation>
    <scope>NUCLEOTIDE SEQUENCE [LARGE SCALE GENOMIC DNA]</scope>
</reference>
<protein>
    <submittedName>
        <fullName evidence="1">Uncharacterized protein</fullName>
    </submittedName>
</protein>
<accession>A0A087TWF5</accession>
<keyword evidence="2" id="KW-1185">Reference proteome</keyword>
<gene>
    <name evidence="1" type="ORF">X975_22563</name>
</gene>
<evidence type="ECO:0000313" key="1">
    <source>
        <dbReference type="EMBL" id="KFM69444.1"/>
    </source>
</evidence>
<evidence type="ECO:0000313" key="2">
    <source>
        <dbReference type="Proteomes" id="UP000054359"/>
    </source>
</evidence>
<proteinExistence type="predicted"/>
<name>A0A087TWF5_STEMI</name>